<dbReference type="WBParaSite" id="NBR_0001240401-mRNA-1">
    <property type="protein sequence ID" value="NBR_0001240401-mRNA-1"/>
    <property type="gene ID" value="NBR_0001240401"/>
</dbReference>
<feature type="region of interest" description="Disordered" evidence="1">
    <location>
        <begin position="84"/>
        <end position="117"/>
    </location>
</feature>
<reference evidence="3 4" key="2">
    <citation type="submission" date="2018-11" db="EMBL/GenBank/DDBJ databases">
        <authorList>
            <consortium name="Pathogen Informatics"/>
        </authorList>
    </citation>
    <scope>NUCLEOTIDE SEQUENCE [LARGE SCALE GENOMIC DNA]</scope>
</reference>
<evidence type="ECO:0000313" key="5">
    <source>
        <dbReference type="WBParaSite" id="NBR_0001240401-mRNA-1"/>
    </source>
</evidence>
<feature type="chain" id="PRO_5043125372" evidence="2">
    <location>
        <begin position="17"/>
        <end position="241"/>
    </location>
</feature>
<dbReference type="PANTHER" id="PTHR21679">
    <property type="entry name" value="DOMAIN OF UNKNOWN FUNCTION DB DOMAIN-CONTAINING PROTEIN-RELATED"/>
    <property type="match status" value="1"/>
</dbReference>
<protein>
    <submittedName>
        <fullName evidence="5">DB domain-containing protein</fullName>
    </submittedName>
</protein>
<evidence type="ECO:0000256" key="2">
    <source>
        <dbReference type="SAM" id="SignalP"/>
    </source>
</evidence>
<evidence type="ECO:0000256" key="1">
    <source>
        <dbReference type="SAM" id="MobiDB-lite"/>
    </source>
</evidence>
<dbReference type="AlphaFoldDB" id="A0A0N4Y874"/>
<evidence type="ECO:0000313" key="4">
    <source>
        <dbReference type="Proteomes" id="UP000271162"/>
    </source>
</evidence>
<dbReference type="EMBL" id="UYSL01020748">
    <property type="protein sequence ID" value="VDL75994.1"/>
    <property type="molecule type" value="Genomic_DNA"/>
</dbReference>
<keyword evidence="4" id="KW-1185">Reference proteome</keyword>
<keyword evidence="2" id="KW-0732">Signal</keyword>
<gene>
    <name evidence="3" type="ORF">NBR_LOCUS12405</name>
</gene>
<reference evidence="5" key="1">
    <citation type="submission" date="2017-02" db="UniProtKB">
        <authorList>
            <consortium name="WormBaseParasite"/>
        </authorList>
    </citation>
    <scope>IDENTIFICATION</scope>
</reference>
<accession>A0A0N4Y874</accession>
<name>A0A0N4Y874_NIPBR</name>
<dbReference type="PANTHER" id="PTHR21679:SF1">
    <property type="entry name" value="DOMAIN OF UNKNOWN FUNCTION DB DOMAIN-CONTAINING PROTEIN"/>
    <property type="match status" value="1"/>
</dbReference>
<dbReference type="Proteomes" id="UP000271162">
    <property type="component" value="Unassembled WGS sequence"/>
</dbReference>
<feature type="compositionally biased region" description="Basic and acidic residues" evidence="1">
    <location>
        <begin position="84"/>
        <end position="95"/>
    </location>
</feature>
<feature type="signal peptide" evidence="2">
    <location>
        <begin position="1"/>
        <end position="16"/>
    </location>
</feature>
<sequence length="241" mass="26289">MRLLLLHLVALSHCGASDITRRAIFDCSRMDTSYCCTTRVRTLCADQCEGIFCSDGGAEMSQFNIEMMTTPSPMTQPPLDSELRVQQAHDGDARTSRTLSPQLPFTEAPPRVTSSTGFPTLIPFEPNIDAVDISQAKFDVTPEPIIHSTVVKSIHHRSRTTPDPRIIKPPESLVVIGEYDYVDAENKTPIQVPAATVAPQANSAVVFTAKNDGPVMPQSFISEEAIVERGVRGQSLPKNPA</sequence>
<proteinExistence type="predicted"/>
<organism evidence="5">
    <name type="scientific">Nippostrongylus brasiliensis</name>
    <name type="common">Rat hookworm</name>
    <dbReference type="NCBI Taxonomy" id="27835"/>
    <lineage>
        <taxon>Eukaryota</taxon>
        <taxon>Metazoa</taxon>
        <taxon>Ecdysozoa</taxon>
        <taxon>Nematoda</taxon>
        <taxon>Chromadorea</taxon>
        <taxon>Rhabditida</taxon>
        <taxon>Rhabditina</taxon>
        <taxon>Rhabditomorpha</taxon>
        <taxon>Strongyloidea</taxon>
        <taxon>Heligmosomidae</taxon>
        <taxon>Nippostrongylus</taxon>
    </lineage>
</organism>
<evidence type="ECO:0000313" key="3">
    <source>
        <dbReference type="EMBL" id="VDL75994.1"/>
    </source>
</evidence>